<dbReference type="CDD" id="cd01741">
    <property type="entry name" value="GATase1_1"/>
    <property type="match status" value="1"/>
</dbReference>
<dbReference type="InterPro" id="IPR017926">
    <property type="entry name" value="GATASE"/>
</dbReference>
<dbReference type="STRING" id="1507870.A0A1V8TDW3"/>
<dbReference type="PANTHER" id="PTHR42695">
    <property type="entry name" value="GLUTAMINE AMIDOTRANSFERASE YLR126C-RELATED"/>
    <property type="match status" value="1"/>
</dbReference>
<proteinExistence type="predicted"/>
<reference evidence="3" key="1">
    <citation type="submission" date="2017-03" db="EMBL/GenBank/DDBJ databases">
        <title>Genomes of endolithic fungi from Antarctica.</title>
        <authorList>
            <person name="Coleine C."/>
            <person name="Masonjones S."/>
            <person name="Stajich J.E."/>
        </authorList>
    </citation>
    <scope>NUCLEOTIDE SEQUENCE [LARGE SCALE GENOMIC DNA]</scope>
    <source>
        <strain evidence="3">CCFEE 5527</strain>
    </source>
</reference>
<accession>A0A1V8TDW3</accession>
<dbReference type="Proteomes" id="UP000192596">
    <property type="component" value="Unassembled WGS sequence"/>
</dbReference>
<protein>
    <recommendedName>
        <fullName evidence="1">Glutamine amidotransferase domain-containing protein</fullName>
    </recommendedName>
</protein>
<dbReference type="PANTHER" id="PTHR42695:SF5">
    <property type="entry name" value="GLUTAMINE AMIDOTRANSFERASE YLR126C-RELATED"/>
    <property type="match status" value="1"/>
</dbReference>
<dbReference type="EMBL" id="NAJO01000010">
    <property type="protein sequence ID" value="OQO09587.1"/>
    <property type="molecule type" value="Genomic_DNA"/>
</dbReference>
<evidence type="ECO:0000313" key="3">
    <source>
        <dbReference type="Proteomes" id="UP000192596"/>
    </source>
</evidence>
<dbReference type="InterPro" id="IPR044992">
    <property type="entry name" value="ChyE-like"/>
</dbReference>
<dbReference type="FunCoup" id="A0A1V8TDW3">
    <property type="interactions" value="195"/>
</dbReference>
<feature type="domain" description="Glutamine amidotransferase" evidence="1">
    <location>
        <begin position="53"/>
        <end position="210"/>
    </location>
</feature>
<dbReference type="Pfam" id="PF00117">
    <property type="entry name" value="GATase"/>
    <property type="match status" value="1"/>
</dbReference>
<dbReference type="GO" id="GO:0005829">
    <property type="term" value="C:cytosol"/>
    <property type="evidence" value="ECO:0007669"/>
    <property type="project" value="TreeGrafter"/>
</dbReference>
<evidence type="ECO:0000259" key="1">
    <source>
        <dbReference type="Pfam" id="PF00117"/>
    </source>
</evidence>
<dbReference type="SUPFAM" id="SSF52317">
    <property type="entry name" value="Class I glutamine amidotransferase-like"/>
    <property type="match status" value="1"/>
</dbReference>
<dbReference type="OrthoDB" id="92161at2759"/>
<dbReference type="Gene3D" id="3.40.50.880">
    <property type="match status" value="1"/>
</dbReference>
<gene>
    <name evidence="2" type="ORF">B0A48_04989</name>
</gene>
<keyword evidence="3" id="KW-1185">Reference proteome</keyword>
<name>A0A1V8TDW3_9PEZI</name>
<evidence type="ECO:0000313" key="2">
    <source>
        <dbReference type="EMBL" id="OQO09587.1"/>
    </source>
</evidence>
<comment type="caution">
    <text evidence="2">The sequence shown here is derived from an EMBL/GenBank/DDBJ whole genome shotgun (WGS) entry which is preliminary data.</text>
</comment>
<organism evidence="2 3">
    <name type="scientific">Cryoendolithus antarcticus</name>
    <dbReference type="NCBI Taxonomy" id="1507870"/>
    <lineage>
        <taxon>Eukaryota</taxon>
        <taxon>Fungi</taxon>
        <taxon>Dikarya</taxon>
        <taxon>Ascomycota</taxon>
        <taxon>Pezizomycotina</taxon>
        <taxon>Dothideomycetes</taxon>
        <taxon>Dothideomycetidae</taxon>
        <taxon>Cladosporiales</taxon>
        <taxon>Cladosporiaceae</taxon>
        <taxon>Cryoendolithus</taxon>
    </lineage>
</organism>
<dbReference type="AlphaFoldDB" id="A0A1V8TDW3"/>
<dbReference type="InParanoid" id="A0A1V8TDW3"/>
<dbReference type="PROSITE" id="PS51273">
    <property type="entry name" value="GATASE_TYPE_1"/>
    <property type="match status" value="1"/>
</dbReference>
<dbReference type="GO" id="GO:0005634">
    <property type="term" value="C:nucleus"/>
    <property type="evidence" value="ECO:0007669"/>
    <property type="project" value="TreeGrafter"/>
</dbReference>
<sequence>MIKPSLRIAVLECDEPIGRTKEKYGGYGNLFKELLNNGAKRVAEQDDDVELGLDVTKYDVVKHEVYPDLENIDAVLLTGSRESTLTIQAKVKADQRSLMLVEFTKMVLSQQRVLLIGVCFGHQIIGRAMGVKVALSDRGWEVSVTPVQLTAKGKDLFKVDELAIHQMHRDIVYEFPKGVESLGHSPRCDVQGMYIKHRLITVQGHPEFTGDIVAELLDSRHERGIFDDAMYEDGMKRVRQPHDGIAVGAAFIRFLLERLRSA</sequence>
<dbReference type="InterPro" id="IPR029062">
    <property type="entry name" value="Class_I_gatase-like"/>
</dbReference>